<dbReference type="Proteomes" id="UP000279457">
    <property type="component" value="Unassembled WGS sequence"/>
</dbReference>
<reference evidence="1 2" key="1">
    <citation type="submission" date="2018-10" db="EMBL/GenBank/DDBJ databases">
        <title>Draft genome sequence for the type isolate of Erwinia psidii, agent causal of bacterial blight in guava (Psidium guajava) and wilt and die-back of Eucalyptus spp.</title>
        <authorList>
            <person name="Hermenegildo P.S."/>
            <person name="Santos S.A."/>
            <person name="Guimaraes L.M.S."/>
            <person name="Vidigal P.M.P."/>
            <person name="Pereira I.C."/>
            <person name="Badel J.L."/>
            <person name="Alfenas-Zerbini P."/>
            <person name="Ferreira M.A.S.V."/>
            <person name="Alfenas A.C."/>
        </authorList>
    </citation>
    <scope>NUCLEOTIDE SEQUENCE [LARGE SCALE GENOMIC DNA]</scope>
    <source>
        <strain evidence="1 2">IBSBF 435</strain>
    </source>
</reference>
<sequence>MKKKTIKQLEDDLKYYEEFIKKCGDVIDIEQYTISSFSSTSKKSLSYEDIQGMALEKRYEICMKLISDSDFSSGSDKESENIHKAIMILYGMGFRELSATVNKIAVDYFVSKSYSEKIAGIKHQIKQRKINSKGGKARTSIHKDGALKIAADTWAEFPGASMESLSRKIYEYLNGKYRGIPEPGTIKTWLKNSGLNPEHSPKIKNYDLVVKQ</sequence>
<name>A0A3N6ULS2_9GAMM</name>
<dbReference type="RefSeq" id="WP_124234402.1">
    <property type="nucleotide sequence ID" value="NZ_RHHM01000016.1"/>
</dbReference>
<dbReference type="EMBL" id="RHHM01000016">
    <property type="protein sequence ID" value="RQM36869.1"/>
    <property type="molecule type" value="Genomic_DNA"/>
</dbReference>
<proteinExistence type="predicted"/>
<dbReference type="AlphaFoldDB" id="A0A3N6ULS2"/>
<comment type="caution">
    <text evidence="1">The sequence shown here is derived from an EMBL/GenBank/DDBJ whole genome shotgun (WGS) entry which is preliminary data.</text>
</comment>
<keyword evidence="2" id="KW-1185">Reference proteome</keyword>
<organism evidence="1 2">
    <name type="scientific">Erwinia psidii</name>
    <dbReference type="NCBI Taxonomy" id="69224"/>
    <lineage>
        <taxon>Bacteria</taxon>
        <taxon>Pseudomonadati</taxon>
        <taxon>Pseudomonadota</taxon>
        <taxon>Gammaproteobacteria</taxon>
        <taxon>Enterobacterales</taxon>
        <taxon>Erwiniaceae</taxon>
        <taxon>Erwinia</taxon>
    </lineage>
</organism>
<dbReference type="OrthoDB" id="6638444at2"/>
<evidence type="ECO:0000313" key="1">
    <source>
        <dbReference type="EMBL" id="RQM36869.1"/>
    </source>
</evidence>
<gene>
    <name evidence="1" type="ORF">EB241_18045</name>
</gene>
<accession>A0A3N6ULS2</accession>
<evidence type="ECO:0000313" key="2">
    <source>
        <dbReference type="Proteomes" id="UP000279457"/>
    </source>
</evidence>
<protein>
    <submittedName>
        <fullName evidence="1">Uncharacterized protein</fullName>
    </submittedName>
</protein>